<comment type="caution">
    <text evidence="2">The sequence shown here is derived from an EMBL/GenBank/DDBJ whole genome shotgun (WGS) entry which is preliminary data.</text>
</comment>
<reference evidence="2" key="1">
    <citation type="journal article" date="2023" name="Mol. Phylogenet. Evol.">
        <title>Genome-scale phylogeny and comparative genomics of the fungal order Sordariales.</title>
        <authorList>
            <person name="Hensen N."/>
            <person name="Bonometti L."/>
            <person name="Westerberg I."/>
            <person name="Brannstrom I.O."/>
            <person name="Guillou S."/>
            <person name="Cros-Aarteil S."/>
            <person name="Calhoun S."/>
            <person name="Haridas S."/>
            <person name="Kuo A."/>
            <person name="Mondo S."/>
            <person name="Pangilinan J."/>
            <person name="Riley R."/>
            <person name="LaButti K."/>
            <person name="Andreopoulos B."/>
            <person name="Lipzen A."/>
            <person name="Chen C."/>
            <person name="Yan M."/>
            <person name="Daum C."/>
            <person name="Ng V."/>
            <person name="Clum A."/>
            <person name="Steindorff A."/>
            <person name="Ohm R.A."/>
            <person name="Martin F."/>
            <person name="Silar P."/>
            <person name="Natvig D.O."/>
            <person name="Lalanne C."/>
            <person name="Gautier V."/>
            <person name="Ament-Velasquez S.L."/>
            <person name="Kruys A."/>
            <person name="Hutchinson M.I."/>
            <person name="Powell A.J."/>
            <person name="Barry K."/>
            <person name="Miller A.N."/>
            <person name="Grigoriev I.V."/>
            <person name="Debuchy R."/>
            <person name="Gladieux P."/>
            <person name="Hiltunen Thoren M."/>
            <person name="Johannesson H."/>
        </authorList>
    </citation>
    <scope>NUCLEOTIDE SEQUENCE</scope>
    <source>
        <strain evidence="2">CBS 532.94</strain>
    </source>
</reference>
<feature type="region of interest" description="Disordered" evidence="1">
    <location>
        <begin position="1"/>
        <end position="26"/>
    </location>
</feature>
<dbReference type="Proteomes" id="UP001303760">
    <property type="component" value="Unassembled WGS sequence"/>
</dbReference>
<reference evidence="2" key="2">
    <citation type="submission" date="2023-05" db="EMBL/GenBank/DDBJ databases">
        <authorList>
            <consortium name="Lawrence Berkeley National Laboratory"/>
            <person name="Steindorff A."/>
            <person name="Hensen N."/>
            <person name="Bonometti L."/>
            <person name="Westerberg I."/>
            <person name="Brannstrom I.O."/>
            <person name="Guillou S."/>
            <person name="Cros-Aarteil S."/>
            <person name="Calhoun S."/>
            <person name="Haridas S."/>
            <person name="Kuo A."/>
            <person name="Mondo S."/>
            <person name="Pangilinan J."/>
            <person name="Riley R."/>
            <person name="Labutti K."/>
            <person name="Andreopoulos B."/>
            <person name="Lipzen A."/>
            <person name="Chen C."/>
            <person name="Yanf M."/>
            <person name="Daum C."/>
            <person name="Ng V."/>
            <person name="Clum A."/>
            <person name="Ohm R."/>
            <person name="Martin F."/>
            <person name="Silar P."/>
            <person name="Natvig D."/>
            <person name="Lalanne C."/>
            <person name="Gautier V."/>
            <person name="Ament-Velasquez S.L."/>
            <person name="Kruys A."/>
            <person name="Hutchinson M.I."/>
            <person name="Powell A.J."/>
            <person name="Barry K."/>
            <person name="Miller A.N."/>
            <person name="Grigoriev I.V."/>
            <person name="Debuchy R."/>
            <person name="Gladieux P."/>
            <person name="Thoren M.H."/>
            <person name="Johannesson H."/>
        </authorList>
    </citation>
    <scope>NUCLEOTIDE SEQUENCE</scope>
    <source>
        <strain evidence="2">CBS 532.94</strain>
    </source>
</reference>
<evidence type="ECO:0000313" key="3">
    <source>
        <dbReference type="Proteomes" id="UP001303760"/>
    </source>
</evidence>
<name>A0AAN7CBY8_9PEZI</name>
<dbReference type="AlphaFoldDB" id="A0AAN7CBY8"/>
<feature type="region of interest" description="Disordered" evidence="1">
    <location>
        <begin position="278"/>
        <end position="374"/>
    </location>
</feature>
<feature type="compositionally biased region" description="Acidic residues" evidence="1">
    <location>
        <begin position="327"/>
        <end position="344"/>
    </location>
</feature>
<evidence type="ECO:0000256" key="1">
    <source>
        <dbReference type="SAM" id="MobiDB-lite"/>
    </source>
</evidence>
<protein>
    <submittedName>
        <fullName evidence="2">Uncharacterized protein</fullName>
    </submittedName>
</protein>
<dbReference type="EMBL" id="MU860072">
    <property type="protein sequence ID" value="KAK4239130.1"/>
    <property type="molecule type" value="Genomic_DNA"/>
</dbReference>
<feature type="compositionally biased region" description="Basic residues" evidence="1">
    <location>
        <begin position="363"/>
        <end position="374"/>
    </location>
</feature>
<feature type="compositionally biased region" description="Basic and acidic residues" evidence="1">
    <location>
        <begin position="1"/>
        <end position="22"/>
    </location>
</feature>
<accession>A0AAN7CBY8</accession>
<evidence type="ECO:0000313" key="2">
    <source>
        <dbReference type="EMBL" id="KAK4239130.1"/>
    </source>
</evidence>
<feature type="compositionally biased region" description="Basic and acidic residues" evidence="1">
    <location>
        <begin position="298"/>
        <end position="311"/>
    </location>
</feature>
<organism evidence="2 3">
    <name type="scientific">Achaetomium macrosporum</name>
    <dbReference type="NCBI Taxonomy" id="79813"/>
    <lineage>
        <taxon>Eukaryota</taxon>
        <taxon>Fungi</taxon>
        <taxon>Dikarya</taxon>
        <taxon>Ascomycota</taxon>
        <taxon>Pezizomycotina</taxon>
        <taxon>Sordariomycetes</taxon>
        <taxon>Sordariomycetidae</taxon>
        <taxon>Sordariales</taxon>
        <taxon>Chaetomiaceae</taxon>
        <taxon>Achaetomium</taxon>
    </lineage>
</organism>
<keyword evidence="3" id="KW-1185">Reference proteome</keyword>
<sequence>MSVSKFKEAPTSDAPRSHKPEEEGTASNICCDACRKGPKFVSAATTVLVPPTDYQQLLYTPMSHLVGDVPARAQEIYRLGLASWDDLSASTKQRMLTWSPVARELWESDFVMHREALVRAWIWHYLDDTLFTGRTDNPVKCSCEAWEHLRALRLELDCYLYGMMGEYQFMLRPLGTDQAYGFPVDEEWMTLDGTGVIPYSRPGQEIPPVQLVSDPMLVCRGLDRFSFREDFVLWHPMSRMRVVAPWTFGGQEAESVGLTGYPYDTFWHSRLQRLLEQEKKGASKDTDEKKRSGACTGDGEKDGEQGDASDHVEEDEHEGTGGGVAVGDEEDGGDQEDADDDVDEDSHYEQPDEEEDTEDEKLARKRKARKLSRT</sequence>
<gene>
    <name evidence="2" type="ORF">C8A03DRAFT_32811</name>
</gene>
<feature type="compositionally biased region" description="Basic and acidic residues" evidence="1">
    <location>
        <begin position="278"/>
        <end position="291"/>
    </location>
</feature>
<proteinExistence type="predicted"/>